<evidence type="ECO:0000256" key="3">
    <source>
        <dbReference type="ARBA" id="ARBA00022777"/>
    </source>
</evidence>
<dbReference type="SUPFAM" id="SSF53613">
    <property type="entry name" value="Ribokinase-like"/>
    <property type="match status" value="1"/>
</dbReference>
<dbReference type="GO" id="GO:0005524">
    <property type="term" value="F:ATP binding"/>
    <property type="evidence" value="ECO:0007669"/>
    <property type="project" value="UniProtKB-KW"/>
</dbReference>
<dbReference type="Gene3D" id="1.20.910.10">
    <property type="entry name" value="Heme oxygenase-like"/>
    <property type="match status" value="1"/>
</dbReference>
<keyword evidence="2" id="KW-0547">Nucleotide-binding</keyword>
<dbReference type="CDD" id="cd19367">
    <property type="entry name" value="TenA_C_ScTHI20-like"/>
    <property type="match status" value="1"/>
</dbReference>
<keyword evidence="4" id="KW-0067">ATP-binding</keyword>
<dbReference type="InterPro" id="IPR029056">
    <property type="entry name" value="Ribokinase-like"/>
</dbReference>
<keyword evidence="8" id="KW-1185">Reference proteome</keyword>
<dbReference type="Gene3D" id="3.40.1190.20">
    <property type="match status" value="1"/>
</dbReference>
<accession>A0A6A5RVY7</accession>
<dbReference type="Pfam" id="PF08543">
    <property type="entry name" value="Phos_pyr_kin"/>
    <property type="match status" value="1"/>
</dbReference>
<dbReference type="SUPFAM" id="SSF48613">
    <property type="entry name" value="Heme oxygenase-like"/>
    <property type="match status" value="1"/>
</dbReference>
<dbReference type="GO" id="GO:0008902">
    <property type="term" value="F:hydroxymethylpyrimidine kinase activity"/>
    <property type="evidence" value="ECO:0007669"/>
    <property type="project" value="TreeGrafter"/>
</dbReference>
<dbReference type="CDD" id="cd01169">
    <property type="entry name" value="HMPP_kinase"/>
    <property type="match status" value="1"/>
</dbReference>
<keyword evidence="1" id="KW-0808">Transferase</keyword>
<evidence type="ECO:0000259" key="5">
    <source>
        <dbReference type="Pfam" id="PF03070"/>
    </source>
</evidence>
<proteinExistence type="predicted"/>
<sequence>MAATKRILVIAGSDSSGGAGLEADQKVIAAHGCYAMTATTALTAQNTQGVQDVLHTPPAFLKKQLDAVCEDVGVDVVKTGMLASAETIEIVADAFRRYNVAKSVVDPVMVSTSGSHLLPESAISTLIGKLLPLTTILTPNLPEAELLLKIAGVDIKSPENVDDIVAMAKHLQQLGPKYVLLKGGHLPLTKGHLVSKGEKESAIVLNVLVSHDEVIMMETAIACNLASGMNMAKAVNKANRYVETGIRTSRDLGKGSGPINHFHAMYTLPFSQGDFIQYLLDRDDSQKPWKAYIEHEFVQKMGDGSLPIENYKYYLIQDYLFLIQFARATALGAYKSSSLTDIGRSVQQVVTLQEEIKLHIDFCKDQGLSVKDIESQEEDQATTAYTRYVLDIGQSQDWLALQVALLPCLIGYGIIAKRLFDDTNTLREGRYWTWIKQYVDEEYMEAMARGSALIEEHAGKQSVARLDELAQIFIHATNMERGFWDMGMRAGVTAK</sequence>
<keyword evidence="3" id="KW-0418">Kinase</keyword>
<evidence type="ECO:0000313" key="7">
    <source>
        <dbReference type="EMBL" id="KAF1932641.1"/>
    </source>
</evidence>
<evidence type="ECO:0000256" key="1">
    <source>
        <dbReference type="ARBA" id="ARBA00022679"/>
    </source>
</evidence>
<dbReference type="FunFam" id="3.40.1190.20:FF:000003">
    <property type="entry name" value="Phosphomethylpyrimidine kinase ThiD"/>
    <property type="match status" value="1"/>
</dbReference>
<dbReference type="InterPro" id="IPR004399">
    <property type="entry name" value="HMP/HMP-P_kinase_dom"/>
</dbReference>
<dbReference type="OrthoDB" id="10028886at2759"/>
<dbReference type="Pfam" id="PF03070">
    <property type="entry name" value="TENA_THI-4"/>
    <property type="match status" value="1"/>
</dbReference>
<dbReference type="GO" id="GO:0005829">
    <property type="term" value="C:cytosol"/>
    <property type="evidence" value="ECO:0007669"/>
    <property type="project" value="TreeGrafter"/>
</dbReference>
<dbReference type="InterPro" id="IPR004305">
    <property type="entry name" value="Thiaminase-2/PQQC"/>
</dbReference>
<dbReference type="NCBIfam" id="TIGR04306">
    <property type="entry name" value="salvage_TenA"/>
    <property type="match status" value="1"/>
</dbReference>
<dbReference type="EMBL" id="ML978958">
    <property type="protein sequence ID" value="KAF1932641.1"/>
    <property type="molecule type" value="Genomic_DNA"/>
</dbReference>
<evidence type="ECO:0000313" key="8">
    <source>
        <dbReference type="Proteomes" id="UP000800082"/>
    </source>
</evidence>
<dbReference type="NCBIfam" id="TIGR00097">
    <property type="entry name" value="HMP-P_kinase"/>
    <property type="match status" value="1"/>
</dbReference>
<gene>
    <name evidence="7" type="ORF">M421DRAFT_89016</name>
</gene>
<evidence type="ECO:0000259" key="6">
    <source>
        <dbReference type="Pfam" id="PF08543"/>
    </source>
</evidence>
<evidence type="ECO:0000256" key="2">
    <source>
        <dbReference type="ARBA" id="ARBA00022741"/>
    </source>
</evidence>
<feature type="domain" description="Thiaminase-2/PQQC" evidence="5">
    <location>
        <begin position="286"/>
        <end position="489"/>
    </location>
</feature>
<dbReference type="InterPro" id="IPR016084">
    <property type="entry name" value="Haem_Oase-like_multi-hlx"/>
</dbReference>
<protein>
    <submittedName>
        <fullName evidence="7">Phosphomethylpyrimidine ki</fullName>
    </submittedName>
</protein>
<feature type="domain" description="Pyridoxamine kinase/Phosphomethylpyrimidine kinase" evidence="6">
    <location>
        <begin position="14"/>
        <end position="260"/>
    </location>
</feature>
<dbReference type="Proteomes" id="UP000800082">
    <property type="component" value="Unassembled WGS sequence"/>
</dbReference>
<dbReference type="PANTHER" id="PTHR20858">
    <property type="entry name" value="PHOSPHOMETHYLPYRIMIDINE KINASE"/>
    <property type="match status" value="1"/>
</dbReference>
<evidence type="ECO:0000256" key="4">
    <source>
        <dbReference type="ARBA" id="ARBA00022840"/>
    </source>
</evidence>
<dbReference type="InterPro" id="IPR027574">
    <property type="entry name" value="Thiaminase_II"/>
</dbReference>
<dbReference type="GO" id="GO:0008972">
    <property type="term" value="F:phosphomethylpyrimidine kinase activity"/>
    <property type="evidence" value="ECO:0007669"/>
    <property type="project" value="InterPro"/>
</dbReference>
<dbReference type="FunFam" id="1.20.910.10:FF:000003">
    <property type="entry name" value="Hydroxymethylpyrimidine/phosphomethylpyrimidine kinase THI20"/>
    <property type="match status" value="1"/>
</dbReference>
<dbReference type="AlphaFoldDB" id="A0A6A5RVY7"/>
<dbReference type="GO" id="GO:0009228">
    <property type="term" value="P:thiamine biosynthetic process"/>
    <property type="evidence" value="ECO:0007669"/>
    <property type="project" value="InterPro"/>
</dbReference>
<dbReference type="GO" id="GO:0050334">
    <property type="term" value="F:thiaminase activity"/>
    <property type="evidence" value="ECO:0007669"/>
    <property type="project" value="InterPro"/>
</dbReference>
<organism evidence="7 8">
    <name type="scientific">Didymella exigua CBS 183.55</name>
    <dbReference type="NCBI Taxonomy" id="1150837"/>
    <lineage>
        <taxon>Eukaryota</taxon>
        <taxon>Fungi</taxon>
        <taxon>Dikarya</taxon>
        <taxon>Ascomycota</taxon>
        <taxon>Pezizomycotina</taxon>
        <taxon>Dothideomycetes</taxon>
        <taxon>Pleosporomycetidae</taxon>
        <taxon>Pleosporales</taxon>
        <taxon>Pleosporineae</taxon>
        <taxon>Didymellaceae</taxon>
        <taxon>Didymella</taxon>
    </lineage>
</organism>
<name>A0A6A5RVY7_9PLEO</name>
<reference evidence="7" key="1">
    <citation type="journal article" date="2020" name="Stud. Mycol.">
        <title>101 Dothideomycetes genomes: a test case for predicting lifestyles and emergence of pathogens.</title>
        <authorList>
            <person name="Haridas S."/>
            <person name="Albert R."/>
            <person name="Binder M."/>
            <person name="Bloem J."/>
            <person name="Labutti K."/>
            <person name="Salamov A."/>
            <person name="Andreopoulos B."/>
            <person name="Baker S."/>
            <person name="Barry K."/>
            <person name="Bills G."/>
            <person name="Bluhm B."/>
            <person name="Cannon C."/>
            <person name="Castanera R."/>
            <person name="Culley D."/>
            <person name="Daum C."/>
            <person name="Ezra D."/>
            <person name="Gonzalez J."/>
            <person name="Henrissat B."/>
            <person name="Kuo A."/>
            <person name="Liang C."/>
            <person name="Lipzen A."/>
            <person name="Lutzoni F."/>
            <person name="Magnuson J."/>
            <person name="Mondo S."/>
            <person name="Nolan M."/>
            <person name="Ohm R."/>
            <person name="Pangilinan J."/>
            <person name="Park H.-J."/>
            <person name="Ramirez L."/>
            <person name="Alfaro M."/>
            <person name="Sun H."/>
            <person name="Tritt A."/>
            <person name="Yoshinaga Y."/>
            <person name="Zwiers L.-H."/>
            <person name="Turgeon B."/>
            <person name="Goodwin S."/>
            <person name="Spatafora J."/>
            <person name="Crous P."/>
            <person name="Grigoriev I."/>
        </authorList>
    </citation>
    <scope>NUCLEOTIDE SEQUENCE</scope>
    <source>
        <strain evidence="7">CBS 183.55</strain>
    </source>
</reference>
<dbReference type="GeneID" id="54355395"/>
<dbReference type="PANTHER" id="PTHR20858:SF17">
    <property type="entry name" value="HYDROXYMETHYLPYRIMIDINE_PHOSPHOMETHYLPYRIMIDINE KINASE THI20-RELATED"/>
    <property type="match status" value="1"/>
</dbReference>
<dbReference type="InterPro" id="IPR013749">
    <property type="entry name" value="PM/HMP-P_kinase-1"/>
</dbReference>
<dbReference type="RefSeq" id="XP_033452889.1">
    <property type="nucleotide sequence ID" value="XM_033597728.1"/>
</dbReference>